<dbReference type="GO" id="GO:0005576">
    <property type="term" value="C:extracellular region"/>
    <property type="evidence" value="ECO:0007669"/>
    <property type="project" value="UniProtKB-SubCell"/>
</dbReference>
<dbReference type="GO" id="GO:0005773">
    <property type="term" value="C:vacuole"/>
    <property type="evidence" value="ECO:0007669"/>
    <property type="project" value="TreeGrafter"/>
</dbReference>
<dbReference type="PANTHER" id="PTHR11315:SF0">
    <property type="entry name" value="FOLATE GAMMA-GLUTAMYL HYDROLASE"/>
    <property type="match status" value="1"/>
</dbReference>
<dbReference type="AlphaFoldDB" id="A0A3L6SVD2"/>
<dbReference type="OrthoDB" id="64220at2759"/>
<dbReference type="Gene3D" id="3.40.50.880">
    <property type="match status" value="1"/>
</dbReference>
<name>A0A3L6SVD2_PANMI</name>
<evidence type="ECO:0000256" key="1">
    <source>
        <dbReference type="ARBA" id="ARBA00004239"/>
    </source>
</evidence>
<evidence type="ECO:0000256" key="8">
    <source>
        <dbReference type="PROSITE-ProRule" id="PRU00607"/>
    </source>
</evidence>
<protein>
    <recommendedName>
        <fullName evidence="3 8">folate gamma-glutamyl hydrolase</fullName>
        <ecNumber evidence="3 8">3.4.19.9</ecNumber>
    </recommendedName>
</protein>
<comment type="catalytic activity">
    <reaction evidence="8">
        <text>(6S)-5,6,7,8-tetrahydrofolyl-(gamma-L-Glu)(n) + (n-1) H2O = (6S)-5,6,7,8-tetrahydrofolate + (n-1) L-glutamate</text>
        <dbReference type="Rhea" id="RHEA:56784"/>
        <dbReference type="Rhea" id="RHEA-COMP:14738"/>
        <dbReference type="ChEBI" id="CHEBI:15377"/>
        <dbReference type="ChEBI" id="CHEBI:29985"/>
        <dbReference type="ChEBI" id="CHEBI:57453"/>
        <dbReference type="ChEBI" id="CHEBI:141005"/>
        <dbReference type="EC" id="3.4.19.9"/>
    </reaction>
</comment>
<proteinExistence type="inferred from homology"/>
<accession>A0A3L6SVD2</accession>
<keyword evidence="6 8" id="KW-0378">Hydrolase</keyword>
<feature type="signal peptide" evidence="9">
    <location>
        <begin position="1"/>
        <end position="22"/>
    </location>
</feature>
<keyword evidence="11" id="KW-1185">Reference proteome</keyword>
<sequence length="304" mass="33987">MDSPNPLLLLLLVLAAVAPSSATPGVIRLPVDRHALYDRPVIGIVTHPGSGIHEIDPEGGNSGSYIAASYVKFVESAGARVIPLIYDDCRENLLGNLSLVNGVLFTGGSKKHGQYRDTIDMIFQHVKHRKDCHGDPIPLLAVCLGFELLSMNVSKDKDILTRFNAYNEPSTLQFPDRSLISGSVFESFEPELITKLQTRRLAMQNHGEYVSTVQAKNYSIICTQWHPEKAIFEWGQGLPPHKDDKAPHSEDAVRVTQHFANYFISKARQSTNRPCEDDVRRNLIDSYYSKFGQSQSFDKVYVFP</sequence>
<evidence type="ECO:0000256" key="7">
    <source>
        <dbReference type="PIRSR" id="PIRSR615527-1"/>
    </source>
</evidence>
<comment type="caution">
    <text evidence="10">The sequence shown here is derived from an EMBL/GenBank/DDBJ whole genome shotgun (WGS) entry which is preliminary data.</text>
</comment>
<evidence type="ECO:0000256" key="6">
    <source>
        <dbReference type="ARBA" id="ARBA00022801"/>
    </source>
</evidence>
<evidence type="ECO:0000256" key="5">
    <source>
        <dbReference type="ARBA" id="ARBA00022729"/>
    </source>
</evidence>
<dbReference type="InterPro" id="IPR011697">
    <property type="entry name" value="Peptidase_C26"/>
</dbReference>
<comment type="subcellular location">
    <subcellularLocation>
        <location evidence="1">Secreted</location>
        <location evidence="1">Extracellular space</location>
    </subcellularLocation>
</comment>
<organism evidence="10 11">
    <name type="scientific">Panicum miliaceum</name>
    <name type="common">Proso millet</name>
    <name type="synonym">Broomcorn millet</name>
    <dbReference type="NCBI Taxonomy" id="4540"/>
    <lineage>
        <taxon>Eukaryota</taxon>
        <taxon>Viridiplantae</taxon>
        <taxon>Streptophyta</taxon>
        <taxon>Embryophyta</taxon>
        <taxon>Tracheophyta</taxon>
        <taxon>Spermatophyta</taxon>
        <taxon>Magnoliopsida</taxon>
        <taxon>Liliopsida</taxon>
        <taxon>Poales</taxon>
        <taxon>Poaceae</taxon>
        <taxon>PACMAD clade</taxon>
        <taxon>Panicoideae</taxon>
        <taxon>Panicodae</taxon>
        <taxon>Paniceae</taxon>
        <taxon>Panicinae</taxon>
        <taxon>Panicum</taxon>
        <taxon>Panicum sect. Panicum</taxon>
    </lineage>
</organism>
<dbReference type="Proteomes" id="UP000275267">
    <property type="component" value="Unassembled WGS sequence"/>
</dbReference>
<evidence type="ECO:0000256" key="4">
    <source>
        <dbReference type="ARBA" id="ARBA00022525"/>
    </source>
</evidence>
<dbReference type="EMBL" id="PQIB02000003">
    <property type="protein sequence ID" value="RLN27771.1"/>
    <property type="molecule type" value="Genomic_DNA"/>
</dbReference>
<dbReference type="EC" id="3.4.19.9" evidence="3 8"/>
<feature type="active site" evidence="8">
    <location>
        <position position="226"/>
    </location>
</feature>
<evidence type="ECO:0000256" key="3">
    <source>
        <dbReference type="ARBA" id="ARBA00012886"/>
    </source>
</evidence>
<dbReference type="Pfam" id="PF07722">
    <property type="entry name" value="Peptidase_C26"/>
    <property type="match status" value="1"/>
</dbReference>
<dbReference type="PANTHER" id="PTHR11315">
    <property type="entry name" value="PROTEASE FAMILY C26 GAMMA-GLUTAMYL HYDROLASE"/>
    <property type="match status" value="1"/>
</dbReference>
<reference evidence="11" key="1">
    <citation type="journal article" date="2019" name="Nat. Commun.">
        <title>The genome of broomcorn millet.</title>
        <authorList>
            <person name="Zou C."/>
            <person name="Miki D."/>
            <person name="Li D."/>
            <person name="Tang Q."/>
            <person name="Xiao L."/>
            <person name="Rajput S."/>
            <person name="Deng P."/>
            <person name="Jia W."/>
            <person name="Huang R."/>
            <person name="Zhang M."/>
            <person name="Sun Y."/>
            <person name="Hu J."/>
            <person name="Fu X."/>
            <person name="Schnable P.S."/>
            <person name="Li F."/>
            <person name="Zhang H."/>
            <person name="Feng B."/>
            <person name="Zhu X."/>
            <person name="Liu R."/>
            <person name="Schnable J.C."/>
            <person name="Zhu J.-K."/>
            <person name="Zhang H."/>
        </authorList>
    </citation>
    <scope>NUCLEOTIDE SEQUENCE [LARGE SCALE GENOMIC DNA]</scope>
</reference>
<keyword evidence="4" id="KW-0964">Secreted</keyword>
<dbReference type="InterPro" id="IPR029062">
    <property type="entry name" value="Class_I_gatase-like"/>
</dbReference>
<dbReference type="GO" id="GO:0046900">
    <property type="term" value="P:tetrahydrofolylpolyglutamate metabolic process"/>
    <property type="evidence" value="ECO:0007669"/>
    <property type="project" value="TreeGrafter"/>
</dbReference>
<dbReference type="InterPro" id="IPR015527">
    <property type="entry name" value="Pept_C26_g-glut_hydrolase"/>
</dbReference>
<dbReference type="PROSITE" id="PS51275">
    <property type="entry name" value="PEPTIDASE_C26_GGH"/>
    <property type="match status" value="1"/>
</dbReference>
<evidence type="ECO:0000313" key="10">
    <source>
        <dbReference type="EMBL" id="RLN27771.1"/>
    </source>
</evidence>
<gene>
    <name evidence="10" type="ORF">C2845_PM05G32040</name>
</gene>
<dbReference type="PROSITE" id="PS51273">
    <property type="entry name" value="GATASE_TYPE_1"/>
    <property type="match status" value="1"/>
</dbReference>
<feature type="chain" id="PRO_5018194158" description="folate gamma-glutamyl hydrolase" evidence="9">
    <location>
        <begin position="23"/>
        <end position="304"/>
    </location>
</feature>
<dbReference type="GO" id="GO:0034722">
    <property type="term" value="F:gamma-glutamyl-peptidase activity"/>
    <property type="evidence" value="ECO:0007669"/>
    <property type="project" value="UniProtKB-UniRule"/>
</dbReference>
<feature type="active site" description="Proton donor" evidence="7">
    <location>
        <position position="226"/>
    </location>
</feature>
<evidence type="ECO:0000256" key="2">
    <source>
        <dbReference type="ARBA" id="ARBA00011083"/>
    </source>
</evidence>
<evidence type="ECO:0000256" key="9">
    <source>
        <dbReference type="SAM" id="SignalP"/>
    </source>
</evidence>
<dbReference type="STRING" id="4540.A0A3L6SVD2"/>
<comment type="similarity">
    <text evidence="2">Belongs to the peptidase C26 family.</text>
</comment>
<dbReference type="SUPFAM" id="SSF52317">
    <property type="entry name" value="Class I glutamine amidotransferase-like"/>
    <property type="match status" value="1"/>
</dbReference>
<keyword evidence="5 9" id="KW-0732">Signal</keyword>
<feature type="active site" description="Nucleophile" evidence="7 8">
    <location>
        <position position="143"/>
    </location>
</feature>
<evidence type="ECO:0000313" key="11">
    <source>
        <dbReference type="Proteomes" id="UP000275267"/>
    </source>
</evidence>